<evidence type="ECO:0000313" key="1">
    <source>
        <dbReference type="EMBL" id="ACV51075.1"/>
    </source>
</evidence>
<dbReference type="GO" id="GO:0005975">
    <property type="term" value="P:carbohydrate metabolic process"/>
    <property type="evidence" value="ECO:0007669"/>
    <property type="project" value="InterPro"/>
</dbReference>
<dbReference type="SUPFAM" id="SSF74650">
    <property type="entry name" value="Galactose mutarotase-like"/>
    <property type="match status" value="1"/>
</dbReference>
<dbReference type="STRING" id="521095.Apar_0645"/>
<dbReference type="AlphaFoldDB" id="C8WAD7"/>
<dbReference type="CDD" id="cd09024">
    <property type="entry name" value="Aldose_epim_lacX"/>
    <property type="match status" value="1"/>
</dbReference>
<dbReference type="GO" id="GO:0016853">
    <property type="term" value="F:isomerase activity"/>
    <property type="evidence" value="ECO:0007669"/>
    <property type="project" value="InterPro"/>
</dbReference>
<dbReference type="PANTHER" id="PTHR11122:SF13">
    <property type="entry name" value="GLUCOSE-6-PHOSPHATE 1-EPIMERASE"/>
    <property type="match status" value="1"/>
</dbReference>
<proteinExistence type="predicted"/>
<dbReference type="InterPro" id="IPR008183">
    <property type="entry name" value="Aldose_1/G6P_1-epimerase"/>
</dbReference>
<dbReference type="InterPro" id="IPR011013">
    <property type="entry name" value="Gal_mutarotase_sf_dom"/>
</dbReference>
<accession>C8WAD7</accession>
<dbReference type="KEGG" id="apv:Apar_0645"/>
<reference evidence="1 2" key="1">
    <citation type="journal article" date="2009" name="Stand. Genomic Sci.">
        <title>Complete genome sequence of Atopobium parvulum type strain (IPP 1246).</title>
        <authorList>
            <person name="Copeland A."/>
            <person name="Sikorski J."/>
            <person name="Lapidus A."/>
            <person name="Nolan M."/>
            <person name="Del Rio T.G."/>
            <person name="Lucas S."/>
            <person name="Chen F."/>
            <person name="Tice H."/>
            <person name="Pitluck S."/>
            <person name="Cheng J.F."/>
            <person name="Pukall R."/>
            <person name="Chertkov O."/>
            <person name="Brettin T."/>
            <person name="Han C."/>
            <person name="Detter J.C."/>
            <person name="Kuske C."/>
            <person name="Bruce D."/>
            <person name="Goodwin L."/>
            <person name="Ivanova N."/>
            <person name="Mavromatis K."/>
            <person name="Mikhailova N."/>
            <person name="Chen A."/>
            <person name="Palaniappan K."/>
            <person name="Chain P."/>
            <person name="Rohde M."/>
            <person name="Goker M."/>
            <person name="Bristow J."/>
            <person name="Eisen J.A."/>
            <person name="Markowitz V."/>
            <person name="Hugenholtz P."/>
            <person name="Kyrpides N.C."/>
            <person name="Klenk H.P."/>
            <person name="Detter J.C."/>
        </authorList>
    </citation>
    <scope>NUCLEOTIDE SEQUENCE [LARGE SCALE GENOMIC DNA]</scope>
    <source>
        <strain evidence="2">ATCC 33793 / DSM 20469 / CCUG 32760 / JCM 10300 / KCTC 3663 / VPI 0546 / 1246</strain>
    </source>
</reference>
<dbReference type="GO" id="GO:0030246">
    <property type="term" value="F:carbohydrate binding"/>
    <property type="evidence" value="ECO:0007669"/>
    <property type="project" value="InterPro"/>
</dbReference>
<name>C8WAD7_LANP1</name>
<dbReference type="PANTHER" id="PTHR11122">
    <property type="entry name" value="APOSPORY-ASSOCIATED PROTEIN C-RELATED"/>
    <property type="match status" value="1"/>
</dbReference>
<dbReference type="Pfam" id="PF01263">
    <property type="entry name" value="Aldose_epim"/>
    <property type="match status" value="1"/>
</dbReference>
<keyword evidence="2" id="KW-1185">Reference proteome</keyword>
<dbReference type="EMBL" id="CP001721">
    <property type="protein sequence ID" value="ACV51075.1"/>
    <property type="molecule type" value="Genomic_DNA"/>
</dbReference>
<gene>
    <name evidence="1" type="ordered locus">Apar_0645</name>
</gene>
<dbReference type="Gene3D" id="2.70.98.10">
    <property type="match status" value="1"/>
</dbReference>
<dbReference type="eggNOG" id="COG2017">
    <property type="taxonomic scope" value="Bacteria"/>
</dbReference>
<dbReference type="Proteomes" id="UP000000960">
    <property type="component" value="Chromosome"/>
</dbReference>
<protein>
    <submittedName>
        <fullName evidence="1">Aldose 1-epimerase</fullName>
    </submittedName>
</protein>
<dbReference type="OrthoDB" id="9795355at2"/>
<sequence>MSEIISISSDSLTASIDTMGAQLMSLRKGESEYLWQGDSNWWPRRAPILFPIVGVLKDGKAKSAEGTVSLSRHGLARLNQFEVVEKSNSSVTLQLKSTEETRKSYPYSFELRLIFSVANNTLTQTYEVTNPANVVLPFTLGAHPAFNIPVPGVESTSLDQYCLTFTRSWTSYGPSITDEGLCDYATPQRLIVNSDTLPLSWELIDREKTITLENVPDRRIVLTSNVTANSIESDTEDAITNDVYETHGIQMDFEGFDYLGIWSAAPGCPFVALEPWCGIADTIDTDGIFEHKPGIISLEPKQSITKTLSITVF</sequence>
<dbReference type="InterPro" id="IPR014718">
    <property type="entry name" value="GH-type_carb-bd"/>
</dbReference>
<evidence type="ECO:0000313" key="2">
    <source>
        <dbReference type="Proteomes" id="UP000000960"/>
    </source>
</evidence>
<dbReference type="HOGENOM" id="CLU_057834_1_0_11"/>
<dbReference type="RefSeq" id="WP_012808732.1">
    <property type="nucleotide sequence ID" value="NC_013203.1"/>
</dbReference>
<dbReference type="GeneID" id="84806172"/>
<dbReference type="InterPro" id="IPR037481">
    <property type="entry name" value="LacX"/>
</dbReference>
<organism evidence="1 2">
    <name type="scientific">Lancefieldella parvula (strain ATCC 33793 / DSM 20469 / CCUG 32760 / JCM 10300 / KCTC 3663 / VPI 0546 / 1246)</name>
    <name type="common">Atopobium parvulum</name>
    <dbReference type="NCBI Taxonomy" id="521095"/>
    <lineage>
        <taxon>Bacteria</taxon>
        <taxon>Bacillati</taxon>
        <taxon>Actinomycetota</taxon>
        <taxon>Coriobacteriia</taxon>
        <taxon>Coriobacteriales</taxon>
        <taxon>Atopobiaceae</taxon>
        <taxon>Lancefieldella</taxon>
    </lineage>
</organism>